<dbReference type="InterPro" id="IPR029052">
    <property type="entry name" value="Metallo-depent_PP-like"/>
</dbReference>
<name>A0A0N0BR37_9EURY</name>
<dbReference type="RefSeq" id="WP_053772329.1">
    <property type="nucleotide sequence ID" value="NZ_LIST01000004.1"/>
</dbReference>
<evidence type="ECO:0000313" key="3">
    <source>
        <dbReference type="Proteomes" id="UP000037747"/>
    </source>
</evidence>
<dbReference type="GO" id="GO:0016787">
    <property type="term" value="F:hydrolase activity"/>
    <property type="evidence" value="ECO:0007669"/>
    <property type="project" value="InterPro"/>
</dbReference>
<dbReference type="SUPFAM" id="SSF56300">
    <property type="entry name" value="Metallo-dependent phosphatases"/>
    <property type="match status" value="1"/>
</dbReference>
<organism evidence="2 3">
    <name type="scientific">Halorubrum tropicale</name>
    <dbReference type="NCBI Taxonomy" id="1765655"/>
    <lineage>
        <taxon>Archaea</taxon>
        <taxon>Methanobacteriati</taxon>
        <taxon>Methanobacteriota</taxon>
        <taxon>Stenosarchaea group</taxon>
        <taxon>Halobacteria</taxon>
        <taxon>Halobacteriales</taxon>
        <taxon>Haloferacaceae</taxon>
        <taxon>Halorubrum</taxon>
    </lineage>
</organism>
<dbReference type="InterPro" id="IPR004843">
    <property type="entry name" value="Calcineurin-like_PHP"/>
</dbReference>
<comment type="caution">
    <text evidence="2">The sequence shown here is derived from an EMBL/GenBank/DDBJ whole genome shotgun (WGS) entry which is preliminary data.</text>
</comment>
<dbReference type="EMBL" id="LIST01000004">
    <property type="protein sequence ID" value="KOX96286.1"/>
    <property type="molecule type" value="Genomic_DNA"/>
</dbReference>
<feature type="domain" description="Calcineurin-like phosphoesterase" evidence="1">
    <location>
        <begin position="32"/>
        <end position="154"/>
    </location>
</feature>
<dbReference type="Gene3D" id="3.60.21.10">
    <property type="match status" value="1"/>
</dbReference>
<keyword evidence="3" id="KW-1185">Reference proteome</keyword>
<protein>
    <submittedName>
        <fullName evidence="2">Metallophosphoesterase</fullName>
    </submittedName>
</protein>
<dbReference type="Pfam" id="PF00149">
    <property type="entry name" value="Metallophos"/>
    <property type="match status" value="1"/>
</dbReference>
<proteinExistence type="predicted"/>
<dbReference type="AlphaFoldDB" id="A0A0N0BR37"/>
<reference evidence="2 3" key="1">
    <citation type="submission" date="2015-08" db="EMBL/GenBank/DDBJ databases">
        <title>Genomes of Isolates from Cabo Rojo, PR.</title>
        <authorList>
            <person name="Sanchez-Nieves R.L."/>
            <person name="Montalvo-Rodriguez R."/>
        </authorList>
    </citation>
    <scope>NUCLEOTIDE SEQUENCE [LARGE SCALE GENOMIC DNA]</scope>
    <source>
        <strain evidence="2 3">5</strain>
    </source>
</reference>
<dbReference type="PANTHER" id="PTHR39323:SF1">
    <property type="entry name" value="BLR1149 PROTEIN"/>
    <property type="match status" value="1"/>
</dbReference>
<dbReference type="OrthoDB" id="18264at2157"/>
<dbReference type="STRING" id="1765655.AMR74_12220"/>
<dbReference type="PATRIC" id="fig|1705389.3.peg.3990"/>
<dbReference type="Proteomes" id="UP000037747">
    <property type="component" value="Unassembled WGS sequence"/>
</dbReference>
<dbReference type="PANTHER" id="PTHR39323">
    <property type="entry name" value="BLR1149 PROTEIN"/>
    <property type="match status" value="1"/>
</dbReference>
<gene>
    <name evidence="2" type="ORF">AMR74_12220</name>
</gene>
<accession>A0A0N0BR37</accession>
<evidence type="ECO:0000313" key="2">
    <source>
        <dbReference type="EMBL" id="KOX96286.1"/>
    </source>
</evidence>
<evidence type="ECO:0000259" key="1">
    <source>
        <dbReference type="Pfam" id="PF00149"/>
    </source>
</evidence>
<sequence length="265" mass="27533">MTDRRPDAAGPTAFADAAFAERAVYLRAHDALVLADLHVGRGEASAVSLPLGERADLADRLDALLDRFDPETVVVAGDAVHTFDRVTDRARGTLNALRDRCEASGAPLELVAGNHDAALADAWDGPVSEELVLNGDDSDSGAAGAPRTVVRHGHEAPAAGRASAPADRYVIGHVHPTIEIEGDRRPCFLSGAGTYRGADLLVLPAFTRLAAGVPVNDAVRTGLDSPLVTDAAALAPVVYDPDAGAADGAESALRFPPLGEFDRLL</sequence>